<dbReference type="Proteomes" id="UP000655751">
    <property type="component" value="Unassembled WGS sequence"/>
</dbReference>
<keyword evidence="2" id="KW-1185">Reference proteome</keyword>
<sequence length="84" mass="9416">MTKPVNMRLPHELVEAARRVADREGISLTAFAVRAIEADLLRREFAEHARMVTEAEDADRLAGKSRAVRDGLSRWKRDRSSGAA</sequence>
<name>A0A931N610_9NOCA</name>
<proteinExistence type="predicted"/>
<evidence type="ECO:0000313" key="1">
    <source>
        <dbReference type="EMBL" id="MBH0780277.1"/>
    </source>
</evidence>
<dbReference type="InterPro" id="IPR010985">
    <property type="entry name" value="Ribbon_hlx_hlx"/>
</dbReference>
<dbReference type="EMBL" id="JADMLG010000014">
    <property type="protein sequence ID" value="MBH0780277.1"/>
    <property type="molecule type" value="Genomic_DNA"/>
</dbReference>
<dbReference type="AlphaFoldDB" id="A0A931N610"/>
<comment type="caution">
    <text evidence="1">The sequence shown here is derived from an EMBL/GenBank/DDBJ whole genome shotgun (WGS) entry which is preliminary data.</text>
</comment>
<evidence type="ECO:0000313" key="2">
    <source>
        <dbReference type="Proteomes" id="UP000655751"/>
    </source>
</evidence>
<accession>A0A931N610</accession>
<dbReference type="SUPFAM" id="SSF47598">
    <property type="entry name" value="Ribbon-helix-helix"/>
    <property type="match status" value="1"/>
</dbReference>
<dbReference type="GO" id="GO:0006355">
    <property type="term" value="P:regulation of DNA-templated transcription"/>
    <property type="evidence" value="ECO:0007669"/>
    <property type="project" value="InterPro"/>
</dbReference>
<protein>
    <submittedName>
        <fullName evidence="1">Uncharacterized protein</fullName>
    </submittedName>
</protein>
<organism evidence="1 2">
    <name type="scientific">Nocardia bovistercoris</name>
    <dbReference type="NCBI Taxonomy" id="2785916"/>
    <lineage>
        <taxon>Bacteria</taxon>
        <taxon>Bacillati</taxon>
        <taxon>Actinomycetota</taxon>
        <taxon>Actinomycetes</taxon>
        <taxon>Mycobacteriales</taxon>
        <taxon>Nocardiaceae</taxon>
        <taxon>Nocardia</taxon>
    </lineage>
</organism>
<gene>
    <name evidence="1" type="ORF">IT779_28800</name>
</gene>
<dbReference type="RefSeq" id="WP_196152577.1">
    <property type="nucleotide sequence ID" value="NZ_JADMLG010000014.1"/>
</dbReference>
<reference evidence="1" key="1">
    <citation type="submission" date="2020-11" db="EMBL/GenBank/DDBJ databases">
        <title>Nocardia NEAU-351.nov., a novel actinomycete isolated from the cow dung.</title>
        <authorList>
            <person name="Zhang X."/>
        </authorList>
    </citation>
    <scope>NUCLEOTIDE SEQUENCE</scope>
    <source>
        <strain evidence="1">NEAU-351</strain>
    </source>
</reference>